<dbReference type="Proteomes" id="UP000886687">
    <property type="component" value="Unassembled WGS sequence"/>
</dbReference>
<protein>
    <submittedName>
        <fullName evidence="1">Uncharacterized protein</fullName>
    </submittedName>
</protein>
<sequence>MSWIRDTFQEYHIGRTKSVANQTQVKSHSNATDIGYIDKKIDNLVLITQAIWELLEESGISESQLEKKIHEIDLGPVNTNPIGPVVPEGLGLFLRPAALSFAHVAKLHHTHSALLDTKTDPAGHIGLVLTGPKRWQR</sequence>
<organism evidence="1 2">
    <name type="scientific">Candidatus Thiodiazotropha lotti</name>
    <dbReference type="NCBI Taxonomy" id="2792787"/>
    <lineage>
        <taxon>Bacteria</taxon>
        <taxon>Pseudomonadati</taxon>
        <taxon>Pseudomonadota</taxon>
        <taxon>Gammaproteobacteria</taxon>
        <taxon>Chromatiales</taxon>
        <taxon>Sedimenticolaceae</taxon>
        <taxon>Candidatus Thiodiazotropha</taxon>
    </lineage>
</organism>
<accession>A0A9E4N1E4</accession>
<comment type="caution">
    <text evidence="1">The sequence shown here is derived from an EMBL/GenBank/DDBJ whole genome shotgun (WGS) entry which is preliminary data.</text>
</comment>
<gene>
    <name evidence="1" type="ORF">JAZ04_12770</name>
</gene>
<evidence type="ECO:0000313" key="2">
    <source>
        <dbReference type="Proteomes" id="UP000886687"/>
    </source>
</evidence>
<dbReference type="AlphaFoldDB" id="A0A9E4N1E4"/>
<dbReference type="EMBL" id="JAEPDI010000009">
    <property type="protein sequence ID" value="MCG7939710.1"/>
    <property type="molecule type" value="Genomic_DNA"/>
</dbReference>
<reference evidence="1" key="1">
    <citation type="journal article" date="2021" name="Proc. Natl. Acad. Sci. U.S.A.">
        <title>Global biogeography of chemosynthetic symbionts reveals both localized and globally distributed symbiont groups. .</title>
        <authorList>
            <person name="Osvatic J.T."/>
            <person name="Wilkins L.G.E."/>
            <person name="Leibrecht L."/>
            <person name="Leray M."/>
            <person name="Zauner S."/>
            <person name="Polzin J."/>
            <person name="Camacho Y."/>
            <person name="Gros O."/>
            <person name="van Gils J.A."/>
            <person name="Eisen J.A."/>
            <person name="Petersen J.M."/>
            <person name="Yuen B."/>
        </authorList>
    </citation>
    <scope>NUCLEOTIDE SEQUENCE</scope>
    <source>
        <strain evidence="1">MAGL173</strain>
    </source>
</reference>
<evidence type="ECO:0000313" key="1">
    <source>
        <dbReference type="EMBL" id="MCG7939710.1"/>
    </source>
</evidence>
<proteinExistence type="predicted"/>
<name>A0A9E4N1E4_9GAMM</name>